<dbReference type="Pfam" id="PF04565">
    <property type="entry name" value="RNA_pol_Rpb2_3"/>
    <property type="match status" value="1"/>
</dbReference>
<name>C0JWJ9_MONSK</name>
<feature type="domain" description="RNA polymerase Rpb2" evidence="13">
    <location>
        <begin position="1917"/>
        <end position="1954"/>
    </location>
</feature>
<evidence type="ECO:0000256" key="3">
    <source>
        <dbReference type="ARBA" id="ARBA00022478"/>
    </source>
</evidence>
<feature type="compositionally biased region" description="Basic and acidic residues" evidence="11">
    <location>
        <begin position="1657"/>
        <end position="1667"/>
    </location>
</feature>
<dbReference type="InterPro" id="IPR007120">
    <property type="entry name" value="DNA-dir_RNAP_su2_dom"/>
</dbReference>
<organism evidence="16">
    <name type="scientific">Monomastix sp. (strain OKE-1)</name>
    <dbReference type="NCBI Taxonomy" id="141716"/>
    <lineage>
        <taxon>Eukaryota</taxon>
        <taxon>Viridiplantae</taxon>
        <taxon>Chlorophyta</taxon>
        <taxon>Mamiellophyceae</taxon>
        <taxon>Monomastigales</taxon>
        <taxon>Monomastigaceae</taxon>
        <taxon>Monomastix</taxon>
    </lineage>
</organism>
<dbReference type="PROSITE" id="PS01166">
    <property type="entry name" value="RNA_POL_BETA"/>
    <property type="match status" value="1"/>
</dbReference>
<dbReference type="EMBL" id="FJ493497">
    <property type="protein sequence ID" value="ACK36867.1"/>
    <property type="molecule type" value="Genomic_DNA"/>
</dbReference>
<dbReference type="PANTHER" id="PTHR20856">
    <property type="entry name" value="DNA-DIRECTED RNA POLYMERASE I SUBUNIT 2"/>
    <property type="match status" value="1"/>
</dbReference>
<comment type="subunit">
    <text evidence="7 9 10">In plastids the minimal PEP RNA polymerase catalytic core is composed of four subunits: alpha, beta, beta', and beta''. When a (nuclear-encoded) sigma factor is associated with the core the holoenzyme is formed, which can initiate transcription.</text>
</comment>
<comment type="function">
    <text evidence="1 9 10">DNA-dependent RNA polymerase catalyzes the transcription of DNA into RNA using the four ribonucleoside triphosphates as substrates.</text>
</comment>
<dbReference type="InterPro" id="IPR037034">
    <property type="entry name" value="RNA_pol_Rpb2_2_sf"/>
</dbReference>
<feature type="region of interest" description="Disordered" evidence="11">
    <location>
        <begin position="1991"/>
        <end position="2019"/>
    </location>
</feature>
<dbReference type="Pfam" id="PF04561">
    <property type="entry name" value="RNA_pol_Rpb2_2"/>
    <property type="match status" value="2"/>
</dbReference>
<comment type="similarity">
    <text evidence="2 9 10">Belongs to the RNA polymerase beta chain family.</text>
</comment>
<evidence type="ECO:0000259" key="12">
    <source>
        <dbReference type="Pfam" id="PF00562"/>
    </source>
</evidence>
<feature type="region of interest" description="Disordered" evidence="11">
    <location>
        <begin position="813"/>
        <end position="870"/>
    </location>
</feature>
<dbReference type="Gene3D" id="2.40.270.10">
    <property type="entry name" value="DNA-directed RNA polymerase, subunit 2, domain 6"/>
    <property type="match status" value="2"/>
</dbReference>
<evidence type="ECO:0000313" key="16">
    <source>
        <dbReference type="EMBL" id="ACK36867.1"/>
    </source>
</evidence>
<comment type="subcellular location">
    <subcellularLocation>
        <location evidence="9">Plastid</location>
        <location evidence="9">Chloroplast</location>
    </subcellularLocation>
</comment>
<keyword evidence="3 9" id="KW-0240">DNA-directed RNA polymerase</keyword>
<dbReference type="InterPro" id="IPR007121">
    <property type="entry name" value="RNA_pol_bsu_CS"/>
</dbReference>
<evidence type="ECO:0000259" key="13">
    <source>
        <dbReference type="Pfam" id="PF04560"/>
    </source>
</evidence>
<keyword evidence="16" id="KW-0934">Plastid</keyword>
<feature type="domain" description="RNA polymerase Rpb2" evidence="14">
    <location>
        <begin position="397"/>
        <end position="506"/>
    </location>
</feature>
<geneLocation type="chloroplast" evidence="16"/>
<dbReference type="InterPro" id="IPR007641">
    <property type="entry name" value="RNA_pol_Rpb2_7"/>
</dbReference>
<reference evidence="16" key="1">
    <citation type="journal article" date="2006" name="BMC Biol.">
        <title>The complete chloroplast DNA sequence of the green alga Oltmannsiellopsis viridis reveals a distinctive quadripartite architecture in the chloroplast genome of early diverging ulvophytes.</title>
        <authorList>
            <person name="Pombert J.F."/>
            <person name="Lemieux C."/>
            <person name="Turmel M."/>
        </authorList>
    </citation>
    <scope>NUCLEOTIDE SEQUENCE</scope>
</reference>
<dbReference type="InterPro" id="IPR007645">
    <property type="entry name" value="RNA_pol_Rpb2_3"/>
</dbReference>
<evidence type="ECO:0000256" key="1">
    <source>
        <dbReference type="ARBA" id="ARBA00004026"/>
    </source>
</evidence>
<evidence type="ECO:0000256" key="7">
    <source>
        <dbReference type="ARBA" id="ARBA00026088"/>
    </source>
</evidence>
<dbReference type="CDD" id="cd00653">
    <property type="entry name" value="RNA_pol_B_RPB2"/>
    <property type="match status" value="1"/>
</dbReference>
<evidence type="ECO:0000256" key="4">
    <source>
        <dbReference type="ARBA" id="ARBA00022679"/>
    </source>
</evidence>
<dbReference type="Pfam" id="PF00562">
    <property type="entry name" value="RNA_pol_Rpb2_6"/>
    <property type="match status" value="2"/>
</dbReference>
<evidence type="ECO:0000256" key="8">
    <source>
        <dbReference type="ARBA" id="ARBA00048552"/>
    </source>
</evidence>
<dbReference type="SUPFAM" id="SSF64484">
    <property type="entry name" value="beta and beta-prime subunits of DNA dependent RNA-polymerase"/>
    <property type="match status" value="2"/>
</dbReference>
<dbReference type="GO" id="GO:0000428">
    <property type="term" value="C:DNA-directed RNA polymerase complex"/>
    <property type="evidence" value="ECO:0007669"/>
    <property type="project" value="UniProtKB-KW"/>
</dbReference>
<dbReference type="Gene3D" id="2.40.50.100">
    <property type="match status" value="1"/>
</dbReference>
<dbReference type="GO" id="GO:0003677">
    <property type="term" value="F:DNA binding"/>
    <property type="evidence" value="ECO:0007669"/>
    <property type="project" value="UniProtKB-UniRule"/>
</dbReference>
<keyword evidence="6 9" id="KW-0804">Transcription</keyword>
<evidence type="ECO:0000256" key="11">
    <source>
        <dbReference type="SAM" id="MobiDB-lite"/>
    </source>
</evidence>
<protein>
    <recommendedName>
        <fullName evidence="9">DNA-directed RNA polymerase subunit beta</fullName>
        <ecNumber evidence="9">2.7.7.6</ecNumber>
    </recommendedName>
    <alternativeName>
        <fullName evidence="9">PEP</fullName>
    </alternativeName>
    <alternativeName>
        <fullName evidence="9">Plastid-encoded RNA polymerase subunit beta</fullName>
        <shortName evidence="9">RNA polymerase subunit beta</shortName>
    </alternativeName>
</protein>
<dbReference type="GO" id="GO:0006351">
    <property type="term" value="P:DNA-templated transcription"/>
    <property type="evidence" value="ECO:0007669"/>
    <property type="project" value="UniProtKB-UniRule"/>
</dbReference>
<dbReference type="RefSeq" id="YP_002601004.1">
    <property type="nucleotide sequence ID" value="NC_012101.1"/>
</dbReference>
<feature type="domain" description="RNA polymerase Rpb2" evidence="15">
    <location>
        <begin position="887"/>
        <end position="955"/>
    </location>
</feature>
<dbReference type="GO" id="GO:0009507">
    <property type="term" value="C:chloroplast"/>
    <property type="evidence" value="ECO:0007669"/>
    <property type="project" value="UniProtKB-SubCell"/>
</dbReference>
<dbReference type="GO" id="GO:0003899">
    <property type="term" value="F:DNA-directed RNA polymerase activity"/>
    <property type="evidence" value="ECO:0007669"/>
    <property type="project" value="UniProtKB-UniRule"/>
</dbReference>
<feature type="region of interest" description="Disordered" evidence="11">
    <location>
        <begin position="1503"/>
        <end position="1522"/>
    </location>
</feature>
<dbReference type="Gene3D" id="2.40.50.150">
    <property type="match status" value="1"/>
</dbReference>
<dbReference type="HAMAP" id="MF_01321">
    <property type="entry name" value="RNApol_bact_RpoB"/>
    <property type="match status" value="1"/>
</dbReference>
<feature type="domain" description="RNA polymerase Rpb2" evidence="14">
    <location>
        <begin position="699"/>
        <end position="776"/>
    </location>
</feature>
<dbReference type="InterPro" id="IPR010243">
    <property type="entry name" value="RNA_pol_bsu_bac"/>
</dbReference>
<evidence type="ECO:0000259" key="15">
    <source>
        <dbReference type="Pfam" id="PF04565"/>
    </source>
</evidence>
<accession>C0JWJ9</accession>
<evidence type="ECO:0000256" key="5">
    <source>
        <dbReference type="ARBA" id="ARBA00022695"/>
    </source>
</evidence>
<gene>
    <name evidence="9 16" type="primary">rpoB</name>
</gene>
<dbReference type="InterPro" id="IPR037033">
    <property type="entry name" value="DNA-dir_RNAP_su2_hyb_sf"/>
</dbReference>
<feature type="region of interest" description="Disordered" evidence="11">
    <location>
        <begin position="1634"/>
        <end position="1667"/>
    </location>
</feature>
<feature type="compositionally biased region" description="Basic and acidic residues" evidence="11">
    <location>
        <begin position="1527"/>
        <end position="1559"/>
    </location>
</feature>
<evidence type="ECO:0000259" key="14">
    <source>
        <dbReference type="Pfam" id="PF04561"/>
    </source>
</evidence>
<evidence type="ECO:0000256" key="6">
    <source>
        <dbReference type="ARBA" id="ARBA00023163"/>
    </source>
</evidence>
<keyword evidence="5 9" id="KW-0548">Nucleotidyltransferase</keyword>
<dbReference type="Gene3D" id="3.90.1100.10">
    <property type="match status" value="3"/>
</dbReference>
<feature type="region of interest" description="Disordered" evidence="11">
    <location>
        <begin position="73"/>
        <end position="123"/>
    </location>
</feature>
<feature type="compositionally biased region" description="Polar residues" evidence="11">
    <location>
        <begin position="1993"/>
        <end position="2002"/>
    </location>
</feature>
<feature type="region of interest" description="Disordered" evidence="11">
    <location>
        <begin position="1527"/>
        <end position="1567"/>
    </location>
</feature>
<dbReference type="InterPro" id="IPR014724">
    <property type="entry name" value="RNA_pol_RPB2_OB-fold"/>
</dbReference>
<feature type="domain" description="DNA-directed RNA polymerase subunit 2 hybrid-binding" evidence="12">
    <location>
        <begin position="1252"/>
        <end position="1392"/>
    </location>
</feature>
<proteinExistence type="inferred from homology"/>
<feature type="compositionally biased region" description="Polar residues" evidence="11">
    <location>
        <begin position="73"/>
        <end position="82"/>
    </location>
</feature>
<feature type="domain" description="DNA-directed RNA polymerase subunit 2 hybrid-binding" evidence="12">
    <location>
        <begin position="1423"/>
        <end position="1915"/>
    </location>
</feature>
<dbReference type="Gene3D" id="3.90.1800.10">
    <property type="entry name" value="RNA polymerase alpha subunit dimerisation domain"/>
    <property type="match status" value="1"/>
</dbReference>
<keyword evidence="4 9" id="KW-0808">Transferase</keyword>
<dbReference type="EC" id="2.7.7.6" evidence="9"/>
<dbReference type="GO" id="GO:0032549">
    <property type="term" value="F:ribonucleoside binding"/>
    <property type="evidence" value="ECO:0007669"/>
    <property type="project" value="InterPro"/>
</dbReference>
<evidence type="ECO:0000256" key="9">
    <source>
        <dbReference type="HAMAP-Rule" id="MF_01321"/>
    </source>
</evidence>
<sequence length="2108" mass="236287">MIDSFHKYPLFPDLLENQRRSVRSFWEKGILDELQLFSTIIGYQQDKNTSKTNRTATISSEILEKSSSVQAFSGEGSMNQGFTPKLNGGSVGNFEGPKDRRSEGAPQLFPHSGEGGEPFDLSGRNKAHHLQAFGPPLETSGPSVHWFFNQESICFSSSLIPRKSMAYRQKSFKTQNNSENNKLESFLEFSGAKFSLSKEQRQGSGSSSLINDLRNRKTQNLQNFVPGTIPFSSKKNDLDYLVLHGSKFLIKSPQYSQIDAIRYQKTYSVGFFLPIEKINQTQNKFEDMTVLNQVRNTASLSDFRSENRSLESFAKSNIQLSIRKTQLKSVDNSSSSSIFGVFDSNNKNLMTNHFVERSTRQKKQIFWFYFGDIPLMTERGSFIINGAPRVLVNQIIRCPSVYFKVKLDQKNRRSYTASFLSEYGSWLRLETDRLSNRLWARIDKSPRFPADILLMGLGYVLDSENLNSVKYGLSKNEFKLNAQTLSFGKENKVVINKNIVKNSIFETASTLNSTFPASPFTSLKKYLTAKYIQVYQENNNLPTRQHDEREVQRPPRNGGEGSVGRTPFLDWIGKGLSKGLQSTAGEKQFAKLLNKVENKKISKEQNYLWSSVSARLAEPKISSIQSPRPVLSGSIGKKFSSTKNFVFKNTVENDNTRTPRRTNAGSKSGITINTATALQALWKKCNPGRWTSALGCYSFFYNKFLNPKRYSIGRVGRIRLNKRLRRNPECKIPTLTPEDVLLAFHYLTELKIADAKENTFSLELDDIDHLKNRRVRLPGEILQNQFRLALSRIPYSAIRLQDNKTNIRNEVLQQREKVQRPQGVPLEGRVGRSPPSGEAKKVEQNQNSIRKNFDSVSSSRSEDSVPPGIPAFQSTLRELFNTGQLSQYMDQTNPLAEITHKRRLSSLGPGGVGRDQAGFAVREIHPSHFGRICPIETPEGQNAGLVGSLASYARINDDGFLQSPALPIENQKSRFPFNNNNFEGDWLGFNSASRKYSKYILQNGPGKEIGLSSFQMNKANPRKNGGGSEKLYSLEQSSLLKADDSFAVRQNISLFSSELEDEIYVCTGDTLNPCLLNTSKIVANTSLFPPVFPVRHKQEFLTINSTDALQFIQAPTKLFTGICPIQLISIATSLIPFLEHDDANRALMGSNMQRQAVPFMTPEKAFVGTGLELQAARDSSTLVLADESGQILFVDSQSIKLKTEKHGRTFSELRSPPGTKGQRPQWGKLSLDLKDQSAHPIEFSPERGGFSKEISSYELTDFTPSNQSTCLKQRPAVEIGEWVEKGSLLADGSGTRDGEVALGKNVLLAYMPWEGYNFEDAIVINERLVFEDIYTSVHVERFDVDVRNTKIIQVRNPENSFQLEDTLPENSILNIFRSLVPGEYLTRDLDIVTNKTSRNSGNENSTLKTSTKDSLEALESINLPPKLPPKLRHLDANGIIKPGTWVQEGDILLGKLQIGPKDNLNNFDIKAQNTPFAQKIQTLPFPEYRLLLAIFDLQNRTPDKTLPTQTSNLEGGKLWPTTFGEKLSEKESTLPSSQDKKEQIIGEKSLSSEEGERSPLSDLSAYKNTLPSQNFGSELTSGQDTLNLLAAEKSSNSGLFAHQIKNTSFKVGIGVKGRVLDYVVDGRISIFDGRQKANQNLPPRGSRETPPGLWPSQREEREGRGGRTPFLEKHKTLIGEGFIQSAATSVSIFLAHKKRIQLGDKMSGRHGNKGIVSLILPPQDMPYLQDGKPVDVVLNPLGVPSRMNVGQVLETLFGLSAFYSHKVYRIMPFDERIAPSQSIEKNTLQENASLSLSRPETSRSLVYGHLRKLKTKAGVPPKRAEISELGLQKGGYPRTLKSIKKGSQLNWLFDPNNPGKTHLFDGRTGEIFYQPALVGYSYMFKLIHLVDDKIHARSTGPYSLVTQQPLGGRSKKGGQRLGEMEVWALEGFGTASILQEFLTVKSDEIYSRNNFLFHLMRRNWESLEKNENESFARDAIKARVAGEELRSLTKFSENQEPKTSPFGGGPKGQRPEGGELYFDLKGQRAHPLQVFGNTTEPRMNKQNGDIHLVDLVPGFDRFSNMEGPEQNLKVLPETSNFSKVPESFRVLINELHALCLSVYSNLPS</sequence>
<feature type="region of interest" description="Disordered" evidence="11">
    <location>
        <begin position="539"/>
        <end position="565"/>
    </location>
</feature>
<keyword evidence="16" id="KW-0150">Chloroplast</keyword>
<comment type="catalytic activity">
    <reaction evidence="8 9 10">
        <text>RNA(n) + a ribonucleoside 5'-triphosphate = RNA(n+1) + diphosphate</text>
        <dbReference type="Rhea" id="RHEA:21248"/>
        <dbReference type="Rhea" id="RHEA-COMP:14527"/>
        <dbReference type="Rhea" id="RHEA-COMP:17342"/>
        <dbReference type="ChEBI" id="CHEBI:33019"/>
        <dbReference type="ChEBI" id="CHEBI:61557"/>
        <dbReference type="ChEBI" id="CHEBI:140395"/>
        <dbReference type="EC" id="2.7.7.6"/>
    </reaction>
</comment>
<dbReference type="Gene3D" id="3.90.1110.10">
    <property type="entry name" value="RNA polymerase Rpb2, domain 2"/>
    <property type="match status" value="1"/>
</dbReference>
<dbReference type="InterPro" id="IPR007642">
    <property type="entry name" value="RNA_pol_Rpb2_2"/>
</dbReference>
<dbReference type="InterPro" id="IPR015712">
    <property type="entry name" value="DNA-dir_RNA_pol_su2"/>
</dbReference>
<feature type="compositionally biased region" description="Basic and acidic residues" evidence="11">
    <location>
        <begin position="544"/>
        <end position="553"/>
    </location>
</feature>
<reference evidence="16" key="2">
    <citation type="journal article" date="2009" name="Mol. Biol. Evol.">
        <title>The chloroplast genomes of the green algae Pyramimonas, Monomastix, and Pycnococcus shed new light on the evolutionary history of prasinophytes and the origin of the secondary chloroplasts of euglenids.</title>
        <authorList>
            <person name="Turmel M."/>
            <person name="Gagnon M.C."/>
            <person name="O'Kelly C.J."/>
            <person name="Otis C."/>
            <person name="Lemieux C."/>
        </authorList>
    </citation>
    <scope>NUCLEOTIDE SEQUENCE</scope>
</reference>
<dbReference type="Pfam" id="PF04560">
    <property type="entry name" value="RNA_pol_Rpb2_7"/>
    <property type="match status" value="1"/>
</dbReference>
<evidence type="ECO:0000256" key="10">
    <source>
        <dbReference type="RuleBase" id="RU363031"/>
    </source>
</evidence>
<dbReference type="GeneID" id="7441139"/>
<evidence type="ECO:0000256" key="2">
    <source>
        <dbReference type="ARBA" id="ARBA00006835"/>
    </source>
</evidence>